<dbReference type="AlphaFoldDB" id="A0A3A9WF40"/>
<proteinExistence type="predicted"/>
<reference evidence="4 5" key="1">
    <citation type="submission" date="2018-09" db="EMBL/GenBank/DDBJ databases">
        <title>Streptomyces sp. nov. DS1-2, an endophytic actinomycete isolated from roots of Dendrobium scabrilingue.</title>
        <authorList>
            <person name="Kuncharoen N."/>
            <person name="Kudo T."/>
            <person name="Ohkuma M."/>
            <person name="Yuki M."/>
            <person name="Tanasupawat S."/>
        </authorList>
    </citation>
    <scope>NUCLEOTIDE SEQUENCE [LARGE SCALE GENOMIC DNA]</scope>
    <source>
        <strain evidence="2 5">AZ1-7</strain>
        <strain evidence="3 4">DS1-2</strain>
    </source>
</reference>
<protein>
    <submittedName>
        <fullName evidence="2">Uncharacterized protein</fullName>
    </submittedName>
</protein>
<feature type="region of interest" description="Disordered" evidence="1">
    <location>
        <begin position="32"/>
        <end position="61"/>
    </location>
</feature>
<evidence type="ECO:0000313" key="4">
    <source>
        <dbReference type="Proteomes" id="UP000268652"/>
    </source>
</evidence>
<evidence type="ECO:0000313" key="5">
    <source>
        <dbReference type="Proteomes" id="UP000275024"/>
    </source>
</evidence>
<organism evidence="2 5">
    <name type="scientific">Streptomyces radicis</name>
    <dbReference type="NCBI Taxonomy" id="1750517"/>
    <lineage>
        <taxon>Bacteria</taxon>
        <taxon>Bacillati</taxon>
        <taxon>Actinomycetota</taxon>
        <taxon>Actinomycetes</taxon>
        <taxon>Kitasatosporales</taxon>
        <taxon>Streptomycetaceae</taxon>
        <taxon>Streptomyces</taxon>
    </lineage>
</organism>
<keyword evidence="4" id="KW-1185">Reference proteome</keyword>
<dbReference type="EMBL" id="RBDX01000003">
    <property type="protein sequence ID" value="RKN11399.1"/>
    <property type="molecule type" value="Genomic_DNA"/>
</dbReference>
<evidence type="ECO:0000313" key="2">
    <source>
        <dbReference type="EMBL" id="RKN11399.1"/>
    </source>
</evidence>
<sequence>MTTVLTSAELEGRLRMEDELLVAVTALDRVHDRFDSSMSDPPTDATGDTPWPEGDTFGDPA</sequence>
<accession>A0A3A9WF40</accession>
<gene>
    <name evidence="3" type="ORF">D7318_04185</name>
    <name evidence="2" type="ORF">D7319_05475</name>
</gene>
<evidence type="ECO:0000313" key="3">
    <source>
        <dbReference type="EMBL" id="RKN26582.1"/>
    </source>
</evidence>
<evidence type="ECO:0000256" key="1">
    <source>
        <dbReference type="SAM" id="MobiDB-lite"/>
    </source>
</evidence>
<dbReference type="Proteomes" id="UP000268652">
    <property type="component" value="Unassembled WGS sequence"/>
</dbReference>
<dbReference type="EMBL" id="RBDY01000002">
    <property type="protein sequence ID" value="RKN26582.1"/>
    <property type="molecule type" value="Genomic_DNA"/>
</dbReference>
<dbReference type="Proteomes" id="UP000275024">
    <property type="component" value="Unassembled WGS sequence"/>
</dbReference>
<comment type="caution">
    <text evidence="2">The sequence shown here is derived from an EMBL/GenBank/DDBJ whole genome shotgun (WGS) entry which is preliminary data.</text>
</comment>
<name>A0A3A9WF40_9ACTN</name>